<feature type="domain" description="S-layer protein SbsC C-terminal" evidence="2">
    <location>
        <begin position="270"/>
        <end position="352"/>
    </location>
</feature>
<organism evidence="3 4">
    <name type="scientific">Pelotomaculum propionicicum</name>
    <dbReference type="NCBI Taxonomy" id="258475"/>
    <lineage>
        <taxon>Bacteria</taxon>
        <taxon>Bacillati</taxon>
        <taxon>Bacillota</taxon>
        <taxon>Clostridia</taxon>
        <taxon>Eubacteriales</taxon>
        <taxon>Desulfotomaculaceae</taxon>
        <taxon>Pelotomaculum</taxon>
    </lineage>
</organism>
<dbReference type="InterPro" id="IPR040751">
    <property type="entry name" value="SbsC_C"/>
</dbReference>
<feature type="chain" id="PRO_5021320565" description="S-layer protein SbsC C-terminal domain-containing protein" evidence="1">
    <location>
        <begin position="46"/>
        <end position="1708"/>
    </location>
</feature>
<feature type="signal peptide" evidence="1">
    <location>
        <begin position="1"/>
        <end position="45"/>
    </location>
</feature>
<dbReference type="RefSeq" id="WP_134216030.1">
    <property type="nucleotide sequence ID" value="NZ_QFFZ01000082.1"/>
</dbReference>
<comment type="caution">
    <text evidence="3">The sequence shown here is derived from an EMBL/GenBank/DDBJ whole genome shotgun (WGS) entry which is preliminary data.</text>
</comment>
<name>A0A4Y7RK77_9FIRM</name>
<sequence length="1708" mass="174802">MGQLSDLTGKSSGLSYKLLKLKMYFLCCLGVLTLFLAAVPQSAFAAAAPSLTPGVNYSAPTGGQAANTTKIAFLSPVGISGATKWQIKVGAGVFDAPDYDNTLPGVTDYVVNSDITVDVAGGQDHLLLLATDDQGKIKAYADIDISGSISSPAATLAGGGGNYSGPVPGSAIGTTKIVTLNLPGGAAKWQYKVRADAYIPALDSTLAGAINYPAAGGNDIPITAGQHLILLATDDQGKIKAYADITVLPAQIEPAAASLALGTHYSAPVAGLTPGTTRIVTLNLGGIAGATKWQYKTQADAFAVPPLNSTLTGASDYTVNTDISITAGQHLMLMATDNGGAILAYADLTINSGQINGSNMLLATPANYSTPVPGGTAGTTRIATLDLSGILGATQWQYKTQAGAFDVPAFDSTLAGAAVYTVGMDVAVTADQHFILLATDAAGKIKAYADITIIPEYIRPVDLTGGGGNYSAPVPGGAGGNTKIVTLNLIAGATKWQYAVQTGPFSVPGLDTTLTGAVDYTAGADIPITAGQHLMLLATDADGKIKGFADLTVTGGQINVNTAAAVLATPANYSAPEAGTAAGSTKIASLNPAGIAGATKWRYAVQNDPFTTPALDGNSALIAGTADYTAGTDISVTPGQHMLLLATDGGNLIKAFADLTLAPGQIRANSLTTPANYSTPVLGATGGTTQIVTLNTAGITGATKWQYSVQAGAYTLPVLDTILAGARSYTAGSDITVTTGQHLVLLATDDDGKIKASADITIIADYIRAYDLSSPANYSTPVPGTAAGTTKIATLNLAGITGATKWQYAVQGGALAPPALDSSLGGAADYTAGTNITASAGQHLILLATDNTNKIKAYVDITLLQSQIKSGATLSTNFTKESEVVAGGKTITIDLTLSGCAWAADIATTQSKRNLLFDNMTAGGGEAAEWAKVIGNLKTAVNPVSLVGNVLTITLPPTPGYNITSDQTITVKVPSSLLQVSGSVTLVPATFTIRTDSGVAITGTITSSATAADVRKGGKTIIVTLQNLPGDDTWHANIANETDRRQALFTALTASGAEAAKWNTDVIDALKASAAITRTSNTVVTITLPPVPTYNVTASQTIQLSSIPAACLTSGSIFTPSSPPGFAITPAGSTAAISGTIMGTSALPTSEVNIVNGGSTIIYTLTNDTWVYDIASNSTKYNSLFDNLTVTSGAAGENLQWTSVITALKNAGTIVRTNDTTVTVTLPSVPAYHITAAQTITPAIPSSLVGSGVSPAVSSAFIIYPAMAAVSGTVVSTATTQDNIVSGGKTIIITLNNCAWAPDAITNSTKVNQLIDGIRLSTGDTAESPDTQWQKVRTALKASTGKIKISGAVLTITLPPVTDYYISSDQTVLITIAKNLLKLPTAQDFQATPPFTVYAAAPPPATATVSFSPTLSVANVRSGSASLDITLNNDTWIGDIATNKNKLNKLIDGFTAATDADQWQLVKDAVKNPSTSITSVLSQSANNKITITIPAINSYRVSANQIINIKIPKALLNLTKSDLAAAPPFVIKAVEKGNLDSMLQDGSLDTLLGTYSPSEIYVVVPKKYISKIDMSNNTLGSTKYTALNIQAENEVNGIQATVGGTVRTCATYTITKGKRIFNLAFSGLENDTDITVAAFSDAGCTTSLGKGVTVKVAPGSTTPYPPKGASSKSLAGAYSLQRLISDSKLFSSILLQYGLDELTVTAPS</sequence>
<feature type="domain" description="S-layer protein SbsC C-terminal" evidence="2">
    <location>
        <begin position="782"/>
        <end position="864"/>
    </location>
</feature>
<dbReference type="EMBL" id="QFFZ01000082">
    <property type="protein sequence ID" value="TEB08717.1"/>
    <property type="molecule type" value="Genomic_DNA"/>
</dbReference>
<reference evidence="3 4" key="1">
    <citation type="journal article" date="2018" name="Environ. Microbiol.">
        <title>Novel energy conservation strategies and behaviour of Pelotomaculum schinkii driving syntrophic propionate catabolism.</title>
        <authorList>
            <person name="Hidalgo-Ahumada C.A.P."/>
            <person name="Nobu M.K."/>
            <person name="Narihiro T."/>
            <person name="Tamaki H."/>
            <person name="Liu W.T."/>
            <person name="Kamagata Y."/>
            <person name="Stams A.J.M."/>
            <person name="Imachi H."/>
            <person name="Sousa D.Z."/>
        </authorList>
    </citation>
    <scope>NUCLEOTIDE SEQUENCE [LARGE SCALE GENOMIC DNA]</scope>
    <source>
        <strain evidence="3 4">MGP</strain>
    </source>
</reference>
<feature type="domain" description="S-layer protein SbsC C-terminal" evidence="2">
    <location>
        <begin position="683"/>
        <end position="765"/>
    </location>
</feature>
<protein>
    <recommendedName>
        <fullName evidence="2">S-layer protein SbsC C-terminal domain-containing protein</fullName>
    </recommendedName>
</protein>
<gene>
    <name evidence="3" type="ORF">Pmgp_03671</name>
</gene>
<evidence type="ECO:0000313" key="3">
    <source>
        <dbReference type="EMBL" id="TEB08717.1"/>
    </source>
</evidence>
<keyword evidence="1" id="KW-0732">Signal</keyword>
<proteinExistence type="predicted"/>
<dbReference type="Pfam" id="PF18316">
    <property type="entry name" value="S-l_SbsC_C"/>
    <property type="match status" value="8"/>
</dbReference>
<evidence type="ECO:0000256" key="1">
    <source>
        <dbReference type="SAM" id="SignalP"/>
    </source>
</evidence>
<feature type="domain" description="S-layer protein SbsC C-terminal" evidence="2">
    <location>
        <begin position="577"/>
        <end position="662"/>
    </location>
</feature>
<feature type="domain" description="S-layer protein SbsC C-terminal" evidence="2">
    <location>
        <begin position="167"/>
        <end position="247"/>
    </location>
</feature>
<evidence type="ECO:0000259" key="2">
    <source>
        <dbReference type="Pfam" id="PF18316"/>
    </source>
</evidence>
<evidence type="ECO:0000313" key="4">
    <source>
        <dbReference type="Proteomes" id="UP000297597"/>
    </source>
</evidence>
<feature type="domain" description="S-layer protein SbsC C-terminal" evidence="2">
    <location>
        <begin position="474"/>
        <end position="554"/>
    </location>
</feature>
<dbReference type="OrthoDB" id="2455613at2"/>
<feature type="domain" description="S-layer protein SbsC C-terminal" evidence="2">
    <location>
        <begin position="63"/>
        <end position="146"/>
    </location>
</feature>
<feature type="domain" description="S-layer protein SbsC C-terminal" evidence="2">
    <location>
        <begin position="372"/>
        <end position="453"/>
    </location>
</feature>
<dbReference type="Proteomes" id="UP000297597">
    <property type="component" value="Unassembled WGS sequence"/>
</dbReference>
<keyword evidence="4" id="KW-1185">Reference proteome</keyword>
<accession>A0A4Y7RK77</accession>